<evidence type="ECO:0000313" key="2">
    <source>
        <dbReference type="EMBL" id="GMA42123.1"/>
    </source>
</evidence>
<gene>
    <name evidence="2" type="ORF">GCM10025883_41680</name>
</gene>
<protein>
    <recommendedName>
        <fullName evidence="4">DUF222 domain-containing protein</fullName>
    </recommendedName>
</protein>
<accession>A0ABQ6IZJ5</accession>
<evidence type="ECO:0000313" key="3">
    <source>
        <dbReference type="Proteomes" id="UP001157126"/>
    </source>
</evidence>
<feature type="region of interest" description="Disordered" evidence="1">
    <location>
        <begin position="1"/>
        <end position="25"/>
    </location>
</feature>
<evidence type="ECO:0008006" key="4">
    <source>
        <dbReference type="Google" id="ProtNLM"/>
    </source>
</evidence>
<keyword evidence="3" id="KW-1185">Reference proteome</keyword>
<feature type="compositionally biased region" description="Basic and acidic residues" evidence="1">
    <location>
        <begin position="1"/>
        <end position="13"/>
    </location>
</feature>
<dbReference type="Proteomes" id="UP001157126">
    <property type="component" value="Unassembled WGS sequence"/>
</dbReference>
<comment type="caution">
    <text evidence="2">The sequence shown here is derived from an EMBL/GenBank/DDBJ whole genome shotgun (WGS) entry which is preliminary data.</text>
</comment>
<sequence>MAIDGHDGTDIRRVTGPVGPAGPATFDERELDLAAAVRTHVMVRDACLAPASAIADKLDRLDLRPWATTDPTDRAADGATGITARVSVVAQMATLRRRIRDTGALLPSERRRLVLLDVLASTQAAPAPDLSWSRTPVDLIGEAAAGIGHNISDVRRLARRLDIARHALPPVEIGPSTTRAVAESLRTVVGLSAGAAVAQAVLLLSDRVPTGWSPSSCGAVLLDPAPAGPVRFLGTHVARHDLAAFTDDLATLRVAADLSPVIHRYAAAMLPELAHDLQRLTVADNDEEAAVLHIAGDLALRTAALLPRGFRRFDRAGRSARFAVSD</sequence>
<dbReference type="EMBL" id="BSUO01000001">
    <property type="protein sequence ID" value="GMA42123.1"/>
    <property type="molecule type" value="Genomic_DNA"/>
</dbReference>
<reference evidence="3" key="1">
    <citation type="journal article" date="2019" name="Int. J. Syst. Evol. Microbiol.">
        <title>The Global Catalogue of Microorganisms (GCM) 10K type strain sequencing project: providing services to taxonomists for standard genome sequencing and annotation.</title>
        <authorList>
            <consortium name="The Broad Institute Genomics Platform"/>
            <consortium name="The Broad Institute Genome Sequencing Center for Infectious Disease"/>
            <person name="Wu L."/>
            <person name="Ma J."/>
        </authorList>
    </citation>
    <scope>NUCLEOTIDE SEQUENCE [LARGE SCALE GENOMIC DNA]</scope>
    <source>
        <strain evidence="3">NBRC 113072</strain>
    </source>
</reference>
<evidence type="ECO:0000256" key="1">
    <source>
        <dbReference type="SAM" id="MobiDB-lite"/>
    </source>
</evidence>
<organism evidence="2 3">
    <name type="scientific">Mobilicoccus caccae</name>
    <dbReference type="NCBI Taxonomy" id="1859295"/>
    <lineage>
        <taxon>Bacteria</taxon>
        <taxon>Bacillati</taxon>
        <taxon>Actinomycetota</taxon>
        <taxon>Actinomycetes</taxon>
        <taxon>Micrococcales</taxon>
        <taxon>Dermatophilaceae</taxon>
        <taxon>Mobilicoccus</taxon>
    </lineage>
</organism>
<proteinExistence type="predicted"/>
<name>A0ABQ6IZJ5_9MICO</name>